<dbReference type="Proteomes" id="UP001499854">
    <property type="component" value="Unassembled WGS sequence"/>
</dbReference>
<organism evidence="2 3">
    <name type="scientific">Catenulispora subtropica</name>
    <dbReference type="NCBI Taxonomy" id="450798"/>
    <lineage>
        <taxon>Bacteria</taxon>
        <taxon>Bacillati</taxon>
        <taxon>Actinomycetota</taxon>
        <taxon>Actinomycetes</taxon>
        <taxon>Catenulisporales</taxon>
        <taxon>Catenulisporaceae</taxon>
        <taxon>Catenulispora</taxon>
    </lineage>
</organism>
<evidence type="ECO:0000313" key="3">
    <source>
        <dbReference type="Proteomes" id="UP001499854"/>
    </source>
</evidence>
<proteinExistence type="predicted"/>
<protein>
    <recommendedName>
        <fullName evidence="4">PBS lyase HEAT domain protein repeat-containing protein</fullName>
    </recommendedName>
</protein>
<sequence>MRWSALTHAYGPATDTPELLRQLASDDPGRAHKAVAGLWGSLCHQGSVYLATPFAVPFLARLAAAGVRTTGLLALLGSIAESRGTRASDPADAARRAVADACGPLVPLLAADDPEVRSTTGWMLAQTRRGDLFAAAVAERWEHEPDTDVRCGLLRALHQLDPELVGGFASVVGAEQPPELRMVAAYVLTATGAPWDAAMFAAATAWMTHEREARRDLPWNTRFQDLVEVVFRQHGVDTAVSVVAHALGTDGPVPESVRLRGIDAAQDLVGRSRHASVLLVPLLAPLAGPDKVGVRALEVLRLIGPAAAAAATDAVLAVADRPGADQDADIALATLFEWRVPAALDLLARDLPDRPRALEAAANPLPNRPNRTRLPFHAGLFAAVRSRLRDLAAPSASGASRPTSLRDRTHALNEPVYLCNVLSAWGHEAADAVPDVLAVLDFSPFAASRTLATSGVATPEVVEALRHAAQDGGFSKREAVSLTLRGLTGDEASLLAAVETGLAGTGHELAAAAHAAAQLTEHSERLVPLLSEALARPAGPTRTTPDTEARIHVAHALWSLGAGPEAAVEVYADAFTWADSAIPSTWTVIAAIRAAAELGTAGAPLVPALTRLLEVPEYCSSAADALRAVRPAEFDTEAGQRDLAAKLVAALAASTQFMYQRPVVDALAALEPAAISGDVRLALEDLAARDERLVRHGTGLSPAGDDEALRRRIEDLLTRDRPEHPPEAS</sequence>
<dbReference type="SUPFAM" id="SSF48371">
    <property type="entry name" value="ARM repeat"/>
    <property type="match status" value="1"/>
</dbReference>
<feature type="region of interest" description="Disordered" evidence="1">
    <location>
        <begin position="696"/>
        <end position="729"/>
    </location>
</feature>
<accession>A0ABP5DPF4</accession>
<gene>
    <name evidence="2" type="ORF">GCM10009838_48870</name>
</gene>
<evidence type="ECO:0008006" key="4">
    <source>
        <dbReference type="Google" id="ProtNLM"/>
    </source>
</evidence>
<reference evidence="3" key="1">
    <citation type="journal article" date="2019" name="Int. J. Syst. Evol. Microbiol.">
        <title>The Global Catalogue of Microorganisms (GCM) 10K type strain sequencing project: providing services to taxonomists for standard genome sequencing and annotation.</title>
        <authorList>
            <consortium name="The Broad Institute Genomics Platform"/>
            <consortium name="The Broad Institute Genome Sequencing Center for Infectious Disease"/>
            <person name="Wu L."/>
            <person name="Ma J."/>
        </authorList>
    </citation>
    <scope>NUCLEOTIDE SEQUENCE [LARGE SCALE GENOMIC DNA]</scope>
    <source>
        <strain evidence="3">JCM 16013</strain>
    </source>
</reference>
<feature type="compositionally biased region" description="Basic and acidic residues" evidence="1">
    <location>
        <begin position="707"/>
        <end position="729"/>
    </location>
</feature>
<dbReference type="EMBL" id="BAAAQM010000029">
    <property type="protein sequence ID" value="GAA1981784.1"/>
    <property type="molecule type" value="Genomic_DNA"/>
</dbReference>
<evidence type="ECO:0000256" key="1">
    <source>
        <dbReference type="SAM" id="MobiDB-lite"/>
    </source>
</evidence>
<name>A0ABP5DPF4_9ACTN</name>
<comment type="caution">
    <text evidence="2">The sequence shown here is derived from an EMBL/GenBank/DDBJ whole genome shotgun (WGS) entry which is preliminary data.</text>
</comment>
<dbReference type="InterPro" id="IPR016024">
    <property type="entry name" value="ARM-type_fold"/>
</dbReference>
<keyword evidence="3" id="KW-1185">Reference proteome</keyword>
<evidence type="ECO:0000313" key="2">
    <source>
        <dbReference type="EMBL" id="GAA1981784.1"/>
    </source>
</evidence>